<evidence type="ECO:0000313" key="3">
    <source>
        <dbReference type="Proteomes" id="UP000256269"/>
    </source>
</evidence>
<keyword evidence="3" id="KW-1185">Reference proteome</keyword>
<dbReference type="InterPro" id="IPR040829">
    <property type="entry name" value="Cap16_NUDIX"/>
</dbReference>
<dbReference type="AlphaFoldDB" id="A0A3E0GW69"/>
<comment type="caution">
    <text evidence="2">The sequence shown here is derived from an EMBL/GenBank/DDBJ whole genome shotgun (WGS) entry which is preliminary data.</text>
</comment>
<evidence type="ECO:0000259" key="1">
    <source>
        <dbReference type="Pfam" id="PF18167"/>
    </source>
</evidence>
<organism evidence="2 3">
    <name type="scientific">Kutzneria buriramensis</name>
    <dbReference type="NCBI Taxonomy" id="1045776"/>
    <lineage>
        <taxon>Bacteria</taxon>
        <taxon>Bacillati</taxon>
        <taxon>Actinomycetota</taxon>
        <taxon>Actinomycetes</taxon>
        <taxon>Pseudonocardiales</taxon>
        <taxon>Pseudonocardiaceae</taxon>
        <taxon>Kutzneria</taxon>
    </lineage>
</organism>
<dbReference type="RefSeq" id="WP_147328904.1">
    <property type="nucleotide sequence ID" value="NZ_CP144376.1"/>
</dbReference>
<feature type="domain" description="CD-NTase-associated protein 16 NUDIX" evidence="1">
    <location>
        <begin position="17"/>
        <end position="192"/>
    </location>
</feature>
<dbReference type="OrthoDB" id="4195664at2"/>
<accession>A0A3E0GW69</accession>
<evidence type="ECO:0000313" key="2">
    <source>
        <dbReference type="EMBL" id="REH31107.1"/>
    </source>
</evidence>
<gene>
    <name evidence="2" type="ORF">BCF44_122130</name>
</gene>
<proteinExistence type="predicted"/>
<protein>
    <recommendedName>
        <fullName evidence="1">CD-NTase-associated protein 16 NUDIX domain-containing protein</fullName>
    </recommendedName>
</protein>
<reference evidence="2 3" key="1">
    <citation type="submission" date="2018-08" db="EMBL/GenBank/DDBJ databases">
        <title>Genomic Encyclopedia of Archaeal and Bacterial Type Strains, Phase II (KMG-II): from individual species to whole genera.</title>
        <authorList>
            <person name="Goeker M."/>
        </authorList>
    </citation>
    <scope>NUCLEOTIDE SEQUENCE [LARGE SCALE GENOMIC DNA]</scope>
    <source>
        <strain evidence="2 3">DSM 45791</strain>
    </source>
</reference>
<sequence>MSLQQAPVVESSSSALMRVSVAALLRARVDNDLVLLDTGDGAVIGPPGGALTYHCAATATLAGIGWCPERDTIGPEVDLRGTLPVRRFPEFVRWFEAGTDRETSQDGLLREIREELGEVGMPGLVDLVDAARLEHVRTVVEGPAPTLVGTMLQTRRLAVYDLLPGALAETLAALALDPAVPTVHAVSEAAIAEGWHGTTRIETQAAYLATDWVDRPGATTLASAHGW</sequence>
<name>A0A3E0GW69_9PSEU</name>
<dbReference type="Proteomes" id="UP000256269">
    <property type="component" value="Unassembled WGS sequence"/>
</dbReference>
<dbReference type="Pfam" id="PF18167">
    <property type="entry name" value="Sa_NUDIX"/>
    <property type="match status" value="1"/>
</dbReference>
<dbReference type="EMBL" id="QUNO01000022">
    <property type="protein sequence ID" value="REH31107.1"/>
    <property type="molecule type" value="Genomic_DNA"/>
</dbReference>